<comment type="caution">
    <text evidence="1">The sequence shown here is derived from an EMBL/GenBank/DDBJ whole genome shotgun (WGS) entry which is preliminary data.</text>
</comment>
<feature type="non-terminal residue" evidence="1">
    <location>
        <position position="151"/>
    </location>
</feature>
<organism evidence="1 2">
    <name type="scientific">Mycena alexandri</name>
    <dbReference type="NCBI Taxonomy" id="1745969"/>
    <lineage>
        <taxon>Eukaryota</taxon>
        <taxon>Fungi</taxon>
        <taxon>Dikarya</taxon>
        <taxon>Basidiomycota</taxon>
        <taxon>Agaricomycotina</taxon>
        <taxon>Agaricomycetes</taxon>
        <taxon>Agaricomycetidae</taxon>
        <taxon>Agaricales</taxon>
        <taxon>Marasmiineae</taxon>
        <taxon>Mycenaceae</taxon>
        <taxon>Mycena</taxon>
    </lineage>
</organism>
<reference evidence="1" key="1">
    <citation type="submission" date="2023-03" db="EMBL/GenBank/DDBJ databases">
        <title>Massive genome expansion in bonnet fungi (Mycena s.s.) driven by repeated elements and novel gene families across ecological guilds.</title>
        <authorList>
            <consortium name="Lawrence Berkeley National Laboratory"/>
            <person name="Harder C.B."/>
            <person name="Miyauchi S."/>
            <person name="Viragh M."/>
            <person name="Kuo A."/>
            <person name="Thoen E."/>
            <person name="Andreopoulos B."/>
            <person name="Lu D."/>
            <person name="Skrede I."/>
            <person name="Drula E."/>
            <person name="Henrissat B."/>
            <person name="Morin E."/>
            <person name="Kohler A."/>
            <person name="Barry K."/>
            <person name="LaButti K."/>
            <person name="Morin E."/>
            <person name="Salamov A."/>
            <person name="Lipzen A."/>
            <person name="Mereny Z."/>
            <person name="Hegedus B."/>
            <person name="Baldrian P."/>
            <person name="Stursova M."/>
            <person name="Weitz H."/>
            <person name="Taylor A."/>
            <person name="Grigoriev I.V."/>
            <person name="Nagy L.G."/>
            <person name="Martin F."/>
            <person name="Kauserud H."/>
        </authorList>
    </citation>
    <scope>NUCLEOTIDE SEQUENCE</scope>
    <source>
        <strain evidence="1">CBHHK200</strain>
    </source>
</reference>
<keyword evidence="2" id="KW-1185">Reference proteome</keyword>
<dbReference type="Proteomes" id="UP001218188">
    <property type="component" value="Unassembled WGS sequence"/>
</dbReference>
<accession>A0AAD6SRB0</accession>
<dbReference type="AlphaFoldDB" id="A0AAD6SRB0"/>
<evidence type="ECO:0000313" key="2">
    <source>
        <dbReference type="Proteomes" id="UP001218188"/>
    </source>
</evidence>
<evidence type="ECO:0000313" key="1">
    <source>
        <dbReference type="EMBL" id="KAJ7032220.1"/>
    </source>
</evidence>
<proteinExistence type="predicted"/>
<gene>
    <name evidence="1" type="ORF">C8F04DRAFT_880435</name>
</gene>
<protein>
    <submittedName>
        <fullName evidence="1">Uncharacterized protein</fullName>
    </submittedName>
</protein>
<name>A0AAD6SRB0_9AGAR</name>
<sequence length="151" mass="16968">LSEYLCMGKGVTESVCGGLNWATCGDPCQLPPPGGNSLFARELVQSHANDNLNVLHEKVRQEVKGIQIWHQIEHVVVLEEIMRQKGDPILISILKRLQKDLTDINRWINDPTHACPLIVYTNAARDHHNNKMAKAFAAATGQECHVYYSRD</sequence>
<feature type="non-terminal residue" evidence="1">
    <location>
        <position position="1"/>
    </location>
</feature>
<dbReference type="EMBL" id="JARJCM010000075">
    <property type="protein sequence ID" value="KAJ7032220.1"/>
    <property type="molecule type" value="Genomic_DNA"/>
</dbReference>